<sequence>MSVDTAPSPVPVKQRRGEEAVLGFGVFGAVLSVLLVRFLVPRPVSMSDNGDGFRVLCGAGIPWRSGPEPFARLVYDVPGGTCEPTYLLSQSWLASAARRIGAHFGEHESLNLAVLGIVSSALIAAAITAVVLGLPGRRGVRLAVAAGLLLVVGDSAFFGYFASVLGEGAAFLGLLLVAGGLLLTARVGWWSYAGMAVTVLGGVVAINAKVQTLMILPLLVVAVLLVRPGGRRGLARWVPSLLVAAALGGLTYAAQQSVEPAKAPDGTLAARPGDDSREINMFNTVFLNIVDGKHDTQADLAALGLPPGFARYAGNGWWHPNPATLDPEYPRYRDKLSRHNVAGYFASHPGRTLEVLNRAASDLLTARPDYLGSFDASAGLPPHAQEYRMPVVSWLTGLFAPLGLFALVPLWLFVAWRGVRHRRAALGAVLGLLLAVAVGQFVLAALGDGIENVKHQAVALFATLLAVPLALLPRGAGRRDPVICSAKPTHP</sequence>
<protein>
    <recommendedName>
        <fullName evidence="4">Dolichyl-phosphate-mannose-protein mannosyltransferase</fullName>
    </recommendedName>
</protein>
<proteinExistence type="predicted"/>
<evidence type="ECO:0000313" key="3">
    <source>
        <dbReference type="Proteomes" id="UP001597419"/>
    </source>
</evidence>
<gene>
    <name evidence="2" type="ORF">ACFSYJ_16075</name>
</gene>
<keyword evidence="1" id="KW-0472">Membrane</keyword>
<evidence type="ECO:0000313" key="2">
    <source>
        <dbReference type="EMBL" id="MFD2460131.1"/>
    </source>
</evidence>
<organism evidence="2 3">
    <name type="scientific">Amycolatopsis samaneae</name>
    <dbReference type="NCBI Taxonomy" id="664691"/>
    <lineage>
        <taxon>Bacteria</taxon>
        <taxon>Bacillati</taxon>
        <taxon>Actinomycetota</taxon>
        <taxon>Actinomycetes</taxon>
        <taxon>Pseudonocardiales</taxon>
        <taxon>Pseudonocardiaceae</taxon>
        <taxon>Amycolatopsis</taxon>
    </lineage>
</organism>
<dbReference type="RefSeq" id="WP_345398488.1">
    <property type="nucleotide sequence ID" value="NZ_BAABHG010000009.1"/>
</dbReference>
<dbReference type="Proteomes" id="UP001597419">
    <property type="component" value="Unassembled WGS sequence"/>
</dbReference>
<keyword evidence="1" id="KW-0812">Transmembrane</keyword>
<evidence type="ECO:0008006" key="4">
    <source>
        <dbReference type="Google" id="ProtNLM"/>
    </source>
</evidence>
<feature type="transmembrane region" description="Helical" evidence="1">
    <location>
        <begin position="140"/>
        <end position="162"/>
    </location>
</feature>
<keyword evidence="1" id="KW-1133">Transmembrane helix</keyword>
<comment type="caution">
    <text evidence="2">The sequence shown here is derived from an EMBL/GenBank/DDBJ whole genome shotgun (WGS) entry which is preliminary data.</text>
</comment>
<accession>A0ABW5GF21</accession>
<feature type="transmembrane region" description="Helical" evidence="1">
    <location>
        <begin position="391"/>
        <end position="414"/>
    </location>
</feature>
<feature type="transmembrane region" description="Helical" evidence="1">
    <location>
        <begin position="426"/>
        <end position="447"/>
    </location>
</feature>
<keyword evidence="3" id="KW-1185">Reference proteome</keyword>
<dbReference type="EMBL" id="JBHUKU010000008">
    <property type="protein sequence ID" value="MFD2460131.1"/>
    <property type="molecule type" value="Genomic_DNA"/>
</dbReference>
<name>A0ABW5GF21_9PSEU</name>
<feature type="transmembrane region" description="Helical" evidence="1">
    <location>
        <begin position="195"/>
        <end position="225"/>
    </location>
</feature>
<feature type="transmembrane region" description="Helical" evidence="1">
    <location>
        <begin position="112"/>
        <end position="134"/>
    </location>
</feature>
<feature type="transmembrane region" description="Helical" evidence="1">
    <location>
        <begin position="20"/>
        <end position="40"/>
    </location>
</feature>
<evidence type="ECO:0000256" key="1">
    <source>
        <dbReference type="SAM" id="Phobius"/>
    </source>
</evidence>
<feature type="transmembrane region" description="Helical" evidence="1">
    <location>
        <begin position="453"/>
        <end position="472"/>
    </location>
</feature>
<reference evidence="3" key="1">
    <citation type="journal article" date="2019" name="Int. J. Syst. Evol. Microbiol.">
        <title>The Global Catalogue of Microorganisms (GCM) 10K type strain sequencing project: providing services to taxonomists for standard genome sequencing and annotation.</title>
        <authorList>
            <consortium name="The Broad Institute Genomics Platform"/>
            <consortium name="The Broad Institute Genome Sequencing Center for Infectious Disease"/>
            <person name="Wu L."/>
            <person name="Ma J."/>
        </authorList>
    </citation>
    <scope>NUCLEOTIDE SEQUENCE [LARGE SCALE GENOMIC DNA]</scope>
    <source>
        <strain evidence="3">CGMCC 4.7643</strain>
    </source>
</reference>
<feature type="transmembrane region" description="Helical" evidence="1">
    <location>
        <begin position="169"/>
        <end position="189"/>
    </location>
</feature>